<dbReference type="EC" id="2.4.1.-" evidence="11"/>
<feature type="non-terminal residue" evidence="12">
    <location>
        <position position="1"/>
    </location>
</feature>
<keyword evidence="4 11" id="KW-0337">GPI-anchor biosynthesis</keyword>
<evidence type="ECO:0000256" key="10">
    <source>
        <dbReference type="ARBA" id="ARBA00023136"/>
    </source>
</evidence>
<feature type="transmembrane region" description="Helical" evidence="11">
    <location>
        <begin position="155"/>
        <end position="177"/>
    </location>
</feature>
<dbReference type="Pfam" id="PF04188">
    <property type="entry name" value="Mannosyl_trans2"/>
    <property type="match status" value="1"/>
</dbReference>
<dbReference type="PANTHER" id="PTHR12468">
    <property type="entry name" value="GPI MANNOSYLTRANSFERASE 2"/>
    <property type="match status" value="1"/>
</dbReference>
<dbReference type="PANTHER" id="PTHR12468:SF2">
    <property type="entry name" value="GPI MANNOSYLTRANSFERASE 2"/>
    <property type="match status" value="1"/>
</dbReference>
<feature type="transmembrane region" description="Helical" evidence="11">
    <location>
        <begin position="275"/>
        <end position="296"/>
    </location>
</feature>
<evidence type="ECO:0000256" key="9">
    <source>
        <dbReference type="ARBA" id="ARBA00022989"/>
    </source>
</evidence>
<gene>
    <name evidence="12" type="ORF">SPARVUS_LOCUS4012639</name>
</gene>
<evidence type="ECO:0000256" key="7">
    <source>
        <dbReference type="ARBA" id="ARBA00022692"/>
    </source>
</evidence>
<comment type="function">
    <text evidence="11">Mannosyltransferase involved in glycosylphosphatidylinositol-anchor biosynthesis.</text>
</comment>
<feature type="transmembrane region" description="Helical" evidence="11">
    <location>
        <begin position="229"/>
        <end position="254"/>
    </location>
</feature>
<accession>A0ABN9C0S8</accession>
<dbReference type="EMBL" id="CATNWA010007055">
    <property type="protein sequence ID" value="CAI9553282.1"/>
    <property type="molecule type" value="Genomic_DNA"/>
</dbReference>
<comment type="subcellular location">
    <subcellularLocation>
        <location evidence="1 11">Endoplasmic reticulum membrane</location>
        <topology evidence="1 11">Multi-pass membrane protein</topology>
    </subcellularLocation>
</comment>
<sequence>GNECTQEGSGSPSLCISLCDGALLKLLAGYTLCGSHQEMWGSHDPFVHEIIRFSLSCRGLTLMMQVLFNLLIPDHTADAFSPPRPPPSSLGDHIAELLLRGLGRWDAEHFLFIAEHGYEYEHNTAFFPLLPMVITGLARGPLLPLAGVLTLRSRLLLSSALLNCACSTLAAVFLYLLGRMTLQSRRTAFLAALLFCMSPISVFMTVAYSESLFAMATFSGLWQLQKNRLLAGSALLSLATAARSNGLVNAGFLVHSGMKVFLQPSGRCGPLMKRLCGIFIMILPFAVFQGYCYYRFCFPSFGEGHLPEELIQLAKDKGYRVRGEPAPVWCSYHFPLAYSHIQSEYWGVGLFRYFQLRQIPNFLLATPVIFLGICATFRYISSNMVLCSTLGLWNVRKKDNYGFYGPQVFVYVAQLFFLTAFGALCMHVQTFFSLVQVVTRLLFSSCPVLLWFCSHMIEENEPWIWGLQRNKEASNPVVRLLRAWNSLQTRTQILLGYFLGYWVIGTALHVNFLPWT</sequence>
<dbReference type="InterPro" id="IPR007315">
    <property type="entry name" value="PIG-V/Gpi18"/>
</dbReference>
<keyword evidence="5 11" id="KW-0328">Glycosyltransferase</keyword>
<reference evidence="12" key="1">
    <citation type="submission" date="2023-05" db="EMBL/GenBank/DDBJ databases">
        <authorList>
            <person name="Stuckert A."/>
        </authorList>
    </citation>
    <scope>NUCLEOTIDE SEQUENCE</scope>
</reference>
<evidence type="ECO:0000313" key="12">
    <source>
        <dbReference type="EMBL" id="CAI9553282.1"/>
    </source>
</evidence>
<keyword evidence="13" id="KW-1185">Reference proteome</keyword>
<feature type="transmembrane region" description="Helical" evidence="11">
    <location>
        <begin position="189"/>
        <end position="209"/>
    </location>
</feature>
<dbReference type="Proteomes" id="UP001162483">
    <property type="component" value="Unassembled WGS sequence"/>
</dbReference>
<keyword evidence="10 11" id="KW-0472">Membrane</keyword>
<evidence type="ECO:0000313" key="13">
    <source>
        <dbReference type="Proteomes" id="UP001162483"/>
    </source>
</evidence>
<comment type="similarity">
    <text evidence="3 11">Belongs to the PIGV family.</text>
</comment>
<comment type="caution">
    <text evidence="11">Lacks conserved residue(s) required for the propagation of feature annotation.</text>
</comment>
<comment type="caution">
    <text evidence="12">The sequence shown here is derived from an EMBL/GenBank/DDBJ whole genome shotgun (WGS) entry which is preliminary data.</text>
</comment>
<evidence type="ECO:0000256" key="1">
    <source>
        <dbReference type="ARBA" id="ARBA00004477"/>
    </source>
</evidence>
<evidence type="ECO:0000256" key="11">
    <source>
        <dbReference type="RuleBase" id="RU363112"/>
    </source>
</evidence>
<keyword evidence="8 11" id="KW-0256">Endoplasmic reticulum</keyword>
<evidence type="ECO:0000256" key="5">
    <source>
        <dbReference type="ARBA" id="ARBA00022676"/>
    </source>
</evidence>
<feature type="transmembrane region" description="Helical" evidence="11">
    <location>
        <begin position="359"/>
        <end position="380"/>
    </location>
</feature>
<evidence type="ECO:0000256" key="3">
    <source>
        <dbReference type="ARBA" id="ARBA00008698"/>
    </source>
</evidence>
<organism evidence="12 13">
    <name type="scientific">Staurois parvus</name>
    <dbReference type="NCBI Taxonomy" id="386267"/>
    <lineage>
        <taxon>Eukaryota</taxon>
        <taxon>Metazoa</taxon>
        <taxon>Chordata</taxon>
        <taxon>Craniata</taxon>
        <taxon>Vertebrata</taxon>
        <taxon>Euteleostomi</taxon>
        <taxon>Amphibia</taxon>
        <taxon>Batrachia</taxon>
        <taxon>Anura</taxon>
        <taxon>Neobatrachia</taxon>
        <taxon>Ranoidea</taxon>
        <taxon>Ranidae</taxon>
        <taxon>Staurois</taxon>
    </lineage>
</organism>
<keyword evidence="7 11" id="KW-0812">Transmembrane</keyword>
<evidence type="ECO:0000256" key="2">
    <source>
        <dbReference type="ARBA" id="ARBA00004687"/>
    </source>
</evidence>
<comment type="pathway">
    <text evidence="2 11">Glycolipid biosynthesis; glycosylphosphatidylinositol-anchor biosynthesis.</text>
</comment>
<evidence type="ECO:0000256" key="6">
    <source>
        <dbReference type="ARBA" id="ARBA00022679"/>
    </source>
</evidence>
<proteinExistence type="inferred from homology"/>
<keyword evidence="6 11" id="KW-0808">Transferase</keyword>
<keyword evidence="9 11" id="KW-1133">Transmembrane helix</keyword>
<protein>
    <recommendedName>
        <fullName evidence="11">GPI mannosyltransferase 2</fullName>
        <ecNumber evidence="11">2.4.1.-</ecNumber>
    </recommendedName>
</protein>
<name>A0ABN9C0S8_9NEOB</name>
<feature type="transmembrane region" description="Helical" evidence="11">
    <location>
        <begin position="401"/>
        <end position="424"/>
    </location>
</feature>
<evidence type="ECO:0000256" key="4">
    <source>
        <dbReference type="ARBA" id="ARBA00022502"/>
    </source>
</evidence>
<feature type="transmembrane region" description="Helical" evidence="11">
    <location>
        <begin position="494"/>
        <end position="513"/>
    </location>
</feature>
<evidence type="ECO:0000256" key="8">
    <source>
        <dbReference type="ARBA" id="ARBA00022824"/>
    </source>
</evidence>